<evidence type="ECO:0000313" key="3">
    <source>
        <dbReference type="Proteomes" id="UP000092544"/>
    </source>
</evidence>
<dbReference type="AlphaFoldDB" id="A0A1A8TBN2"/>
<dbReference type="SUPFAM" id="SSF47413">
    <property type="entry name" value="lambda repressor-like DNA-binding domains"/>
    <property type="match status" value="1"/>
</dbReference>
<dbReference type="SMART" id="SM00530">
    <property type="entry name" value="HTH_XRE"/>
    <property type="match status" value="2"/>
</dbReference>
<dbReference type="CDD" id="cd00093">
    <property type="entry name" value="HTH_XRE"/>
    <property type="match status" value="1"/>
</dbReference>
<accession>A0A1A8TBN2</accession>
<dbReference type="EMBL" id="FLOB01000002">
    <property type="protein sequence ID" value="SBS29021.1"/>
    <property type="molecule type" value="Genomic_DNA"/>
</dbReference>
<keyword evidence="3" id="KW-1185">Reference proteome</keyword>
<dbReference type="PROSITE" id="PS50943">
    <property type="entry name" value="HTH_CROC1"/>
    <property type="match status" value="1"/>
</dbReference>
<protein>
    <submittedName>
        <fullName evidence="2">Helix-turn-helix protein</fullName>
    </submittedName>
</protein>
<dbReference type="Gene3D" id="1.10.260.40">
    <property type="entry name" value="lambda repressor-like DNA-binding domains"/>
    <property type="match status" value="1"/>
</dbReference>
<reference evidence="2 3" key="1">
    <citation type="submission" date="2016-06" db="EMBL/GenBank/DDBJ databases">
        <authorList>
            <person name="Kjaerup R.B."/>
            <person name="Dalgaard T.S."/>
            <person name="Juul-Madsen H.R."/>
        </authorList>
    </citation>
    <scope>NUCLEOTIDE SEQUENCE [LARGE SCALE GENOMIC DNA]</scope>
    <source>
        <strain evidence="2 3">CECT 8886</strain>
    </source>
</reference>
<evidence type="ECO:0000313" key="2">
    <source>
        <dbReference type="EMBL" id="SBS29021.1"/>
    </source>
</evidence>
<dbReference type="OrthoDB" id="6103039at2"/>
<feature type="domain" description="HTH cro/C1-type" evidence="1">
    <location>
        <begin position="105"/>
        <end position="159"/>
    </location>
</feature>
<name>A0A1A8TBN2_9GAMM</name>
<dbReference type="RefSeq" id="WP_067014066.1">
    <property type="nucleotide sequence ID" value="NZ_FLOB01000002.1"/>
</dbReference>
<dbReference type="InterPro" id="IPR001387">
    <property type="entry name" value="Cro/C1-type_HTH"/>
</dbReference>
<gene>
    <name evidence="2" type="ORF">MSP8886_01405</name>
</gene>
<sequence length="250" mass="28173">MPSVTPLENEVLESTKGACSLAMQRIINASRYEKSDVAEYLGLSTVALDRRMRGAVSFALEEAMLICRLIDITLQDALKIGDMSDEEFQNAWIFQWRRQNFTKHIAHLEADKGLTQGRIAEICGHSQSWISRVLSGKAKLIGRVCRVLEQRLDLPEEWLDRKPLSPPKGQQVNTDLISKTSSQLLGAVKQAGFDVDSDLLVPYLTAVVQLYNARVAVRDGFDPKTDAAQFQSIFEQLTMQLKMKEGLWKF</sequence>
<dbReference type="Proteomes" id="UP000092544">
    <property type="component" value="Unassembled WGS sequence"/>
</dbReference>
<dbReference type="InterPro" id="IPR010982">
    <property type="entry name" value="Lambda_DNA-bd_dom_sf"/>
</dbReference>
<dbReference type="STRING" id="1792290.MSP8886_01405"/>
<evidence type="ECO:0000259" key="1">
    <source>
        <dbReference type="PROSITE" id="PS50943"/>
    </source>
</evidence>
<organism evidence="2 3">
    <name type="scientific">Marinomonas spartinae</name>
    <dbReference type="NCBI Taxonomy" id="1792290"/>
    <lineage>
        <taxon>Bacteria</taxon>
        <taxon>Pseudomonadati</taxon>
        <taxon>Pseudomonadota</taxon>
        <taxon>Gammaproteobacteria</taxon>
        <taxon>Oceanospirillales</taxon>
        <taxon>Oceanospirillaceae</taxon>
        <taxon>Marinomonas</taxon>
    </lineage>
</organism>
<dbReference type="GO" id="GO:0003677">
    <property type="term" value="F:DNA binding"/>
    <property type="evidence" value="ECO:0007669"/>
    <property type="project" value="InterPro"/>
</dbReference>
<proteinExistence type="predicted"/>